<dbReference type="AlphaFoldDB" id="A0A6C0HT62"/>
<name>A0A6C0HT62_9ZZZZ</name>
<evidence type="ECO:0000313" key="1">
    <source>
        <dbReference type="EMBL" id="QHT83325.1"/>
    </source>
</evidence>
<proteinExistence type="predicted"/>
<dbReference type="EMBL" id="MN740007">
    <property type="protein sequence ID" value="QHT83325.1"/>
    <property type="molecule type" value="Genomic_DNA"/>
</dbReference>
<reference evidence="1" key="1">
    <citation type="journal article" date="2020" name="Nature">
        <title>Giant virus diversity and host interactions through global metagenomics.</title>
        <authorList>
            <person name="Schulz F."/>
            <person name="Roux S."/>
            <person name="Paez-Espino D."/>
            <person name="Jungbluth S."/>
            <person name="Walsh D.A."/>
            <person name="Denef V.J."/>
            <person name="McMahon K.D."/>
            <person name="Konstantinidis K.T."/>
            <person name="Eloe-Fadrosh E.A."/>
            <person name="Kyrpides N.C."/>
            <person name="Woyke T."/>
        </authorList>
    </citation>
    <scope>NUCLEOTIDE SEQUENCE</scope>
    <source>
        <strain evidence="1">GVMAG-M-3300023184-167</strain>
    </source>
</reference>
<protein>
    <submittedName>
        <fullName evidence="1">Uncharacterized protein</fullName>
    </submittedName>
</protein>
<organism evidence="1">
    <name type="scientific">viral metagenome</name>
    <dbReference type="NCBI Taxonomy" id="1070528"/>
    <lineage>
        <taxon>unclassified sequences</taxon>
        <taxon>metagenomes</taxon>
        <taxon>organismal metagenomes</taxon>
    </lineage>
</organism>
<sequence>MKLPLNARNPRLRYQTANGAGMNKNPPIGLITGRYADINTKYVYGAGVGAMNIFTRRAKMRHANSCEHGCSKFIFRLDQPNYNVNGRFF</sequence>
<accession>A0A6C0HT62</accession>